<keyword evidence="2" id="KW-0808">Transferase</keyword>
<dbReference type="Pfam" id="PF00535">
    <property type="entry name" value="Glycos_transf_2"/>
    <property type="match status" value="1"/>
</dbReference>
<dbReference type="Proteomes" id="UP000199403">
    <property type="component" value="Unassembled WGS sequence"/>
</dbReference>
<dbReference type="InterPro" id="IPR029044">
    <property type="entry name" value="Nucleotide-diphossugar_trans"/>
</dbReference>
<dbReference type="OrthoDB" id="396512at2"/>
<dbReference type="InterPro" id="IPR001173">
    <property type="entry name" value="Glyco_trans_2-like"/>
</dbReference>
<gene>
    <name evidence="2" type="ORF">SAMN05192553_105249</name>
</gene>
<dbReference type="AlphaFoldDB" id="A0A1H7A2F6"/>
<proteinExistence type="predicted"/>
<dbReference type="PANTHER" id="PTHR43685:SF11">
    <property type="entry name" value="GLYCOSYLTRANSFERASE TAGX-RELATED"/>
    <property type="match status" value="1"/>
</dbReference>
<accession>A0A1H7A2F6</accession>
<dbReference type="InterPro" id="IPR050834">
    <property type="entry name" value="Glycosyltransf_2"/>
</dbReference>
<dbReference type="SUPFAM" id="SSF53448">
    <property type="entry name" value="Nucleotide-diphospho-sugar transferases"/>
    <property type="match status" value="1"/>
</dbReference>
<dbReference type="PANTHER" id="PTHR43685">
    <property type="entry name" value="GLYCOSYLTRANSFERASE"/>
    <property type="match status" value="1"/>
</dbReference>
<dbReference type="RefSeq" id="WP_092176733.1">
    <property type="nucleotide sequence ID" value="NZ_FNZH01000005.1"/>
</dbReference>
<feature type="domain" description="Glycosyltransferase 2-like" evidence="1">
    <location>
        <begin position="13"/>
        <end position="132"/>
    </location>
</feature>
<evidence type="ECO:0000313" key="3">
    <source>
        <dbReference type="Proteomes" id="UP000199403"/>
    </source>
</evidence>
<sequence length="325" mass="36900">MDRQKTPNEPLVSVICTCYNQAPYLQAALDSVLQQVYPAIELHIVDNGSTDFSRKAILAWQQKNAHKLPIRCHFRDRPINYCQSFNRALAQTRGDLVVDLAADDFLHPRHLAEAVNRLSVTNASVYFSNVRHLYTNGQTRAFYPVDAAGKAIGPIPEGDVFAAVVEKYQISSASLVLNAPVLKAAGGYDERLVYEDFDLLIRMARDHAFVYGDLLGVTKRILPDSFSSQQYRVGDARFLSTTLQVCDKIAALLRTAEEAQALKFRILHETKHALASGNFTIAARFLERYPKGGSTDWRYYSYRAWLACRWDLSGLYDWWRKRKTL</sequence>
<dbReference type="STRING" id="1416801.SAMN05192553_105249"/>
<evidence type="ECO:0000259" key="1">
    <source>
        <dbReference type="Pfam" id="PF00535"/>
    </source>
</evidence>
<protein>
    <submittedName>
        <fullName evidence="2">Glycosyl transferase family 2</fullName>
    </submittedName>
</protein>
<name>A0A1H7A2F6_9BACT</name>
<evidence type="ECO:0000313" key="2">
    <source>
        <dbReference type="EMBL" id="SEJ58614.1"/>
    </source>
</evidence>
<dbReference type="GO" id="GO:0016740">
    <property type="term" value="F:transferase activity"/>
    <property type="evidence" value="ECO:0007669"/>
    <property type="project" value="UniProtKB-KW"/>
</dbReference>
<keyword evidence="3" id="KW-1185">Reference proteome</keyword>
<dbReference type="EMBL" id="FNZH01000005">
    <property type="protein sequence ID" value="SEJ58614.1"/>
    <property type="molecule type" value="Genomic_DNA"/>
</dbReference>
<organism evidence="2 3">
    <name type="scientific">Cyclobacterium xiamenense</name>
    <dbReference type="NCBI Taxonomy" id="1297121"/>
    <lineage>
        <taxon>Bacteria</taxon>
        <taxon>Pseudomonadati</taxon>
        <taxon>Bacteroidota</taxon>
        <taxon>Cytophagia</taxon>
        <taxon>Cytophagales</taxon>
        <taxon>Cyclobacteriaceae</taxon>
        <taxon>Cyclobacterium</taxon>
    </lineage>
</organism>
<dbReference type="Gene3D" id="3.90.550.10">
    <property type="entry name" value="Spore Coat Polysaccharide Biosynthesis Protein SpsA, Chain A"/>
    <property type="match status" value="1"/>
</dbReference>
<reference evidence="3" key="1">
    <citation type="submission" date="2016-10" db="EMBL/GenBank/DDBJ databases">
        <authorList>
            <person name="Varghese N."/>
            <person name="Submissions S."/>
        </authorList>
    </citation>
    <scope>NUCLEOTIDE SEQUENCE [LARGE SCALE GENOMIC DNA]</scope>
    <source>
        <strain evidence="3">IBRC-M 10761</strain>
    </source>
</reference>